<comment type="cofactor">
    <cofactor evidence="6">
        <name>Zn(2+)</name>
        <dbReference type="ChEBI" id="CHEBI:29105"/>
    </cofactor>
    <text evidence="6">Binds 1 zinc ion per subunit.</text>
</comment>
<evidence type="ECO:0000256" key="4">
    <source>
        <dbReference type="ARBA" id="ARBA00022833"/>
    </source>
</evidence>
<gene>
    <name evidence="9" type="ORF">ZT1A5_G4083</name>
</gene>
<evidence type="ECO:0000259" key="8">
    <source>
        <dbReference type="Pfam" id="PF01435"/>
    </source>
</evidence>
<dbReference type="CDD" id="cd07331">
    <property type="entry name" value="M48C_Oma1_like"/>
    <property type="match status" value="1"/>
</dbReference>
<keyword evidence="2" id="KW-0479">Metal-binding</keyword>
<dbReference type="PANTHER" id="PTHR22726">
    <property type="entry name" value="METALLOENDOPEPTIDASE OMA1"/>
    <property type="match status" value="1"/>
</dbReference>
<dbReference type="EMBL" id="LT882678">
    <property type="protein sequence ID" value="SMY22643.1"/>
    <property type="molecule type" value="Genomic_DNA"/>
</dbReference>
<keyword evidence="1 6" id="KW-0645">Protease</keyword>
<sequence>MSAPRILSALFRPSSSRTFTSTATSTFRSQPSYRPRPSTQWRTNPSSSRSYRRQAFNYQRFSTTKSYLRAWSQRPTFYYEVGGLGATCGGFYIYNLEPVAVTGRRRFNVVSPGREAEMGLQMYNQTLQEFSSKLLPAHSSEHRMVSRVLERLIPHSGLSDEENKWELHVVDDPTPNAFVIPGGKVFVFRGILDIARGEDGLAAVLGHEIAHNVAHHAAERMSRSFIILPFAVIGSLIVGLDVGIGNGLAKLAFELPGSRKEESEADYIGLLMMAQACFDPKAAIGLWQRMESMEGKQGGAPPAFLSTHPSSHDRGEKIRGWLGKAEEVYQRGECGGMGGYMSGFKEVTDFSRWS</sequence>
<dbReference type="GO" id="GO:0046872">
    <property type="term" value="F:metal ion binding"/>
    <property type="evidence" value="ECO:0007669"/>
    <property type="project" value="UniProtKB-KW"/>
</dbReference>
<comment type="similarity">
    <text evidence="6">Belongs to the peptidase M48 family.</text>
</comment>
<dbReference type="InterPro" id="IPR051156">
    <property type="entry name" value="Mito/Outer_Membr_Metalloprot"/>
</dbReference>
<evidence type="ECO:0000256" key="5">
    <source>
        <dbReference type="ARBA" id="ARBA00023049"/>
    </source>
</evidence>
<organism evidence="9 10">
    <name type="scientific">Zymoseptoria tritici ST99CH_1A5</name>
    <dbReference type="NCBI Taxonomy" id="1276529"/>
    <lineage>
        <taxon>Eukaryota</taxon>
        <taxon>Fungi</taxon>
        <taxon>Dikarya</taxon>
        <taxon>Ascomycota</taxon>
        <taxon>Pezizomycotina</taxon>
        <taxon>Dothideomycetes</taxon>
        <taxon>Dothideomycetidae</taxon>
        <taxon>Mycosphaerellales</taxon>
        <taxon>Mycosphaerellaceae</taxon>
        <taxon>Zymoseptoria</taxon>
    </lineage>
</organism>
<dbReference type="AlphaFoldDB" id="A0A1Y6LE00"/>
<evidence type="ECO:0000256" key="7">
    <source>
        <dbReference type="SAM" id="MobiDB-lite"/>
    </source>
</evidence>
<dbReference type="Pfam" id="PF01435">
    <property type="entry name" value="Peptidase_M48"/>
    <property type="match status" value="1"/>
</dbReference>
<reference evidence="9 10" key="1">
    <citation type="submission" date="2016-10" db="EMBL/GenBank/DDBJ databases">
        <authorList>
            <person name="Varghese N."/>
        </authorList>
    </citation>
    <scope>NUCLEOTIDE SEQUENCE [LARGE SCALE GENOMIC DNA]</scope>
</reference>
<keyword evidence="5 6" id="KW-0482">Metalloprotease</keyword>
<protein>
    <recommendedName>
        <fullName evidence="8">Peptidase M48 domain-containing protein</fullName>
    </recommendedName>
</protein>
<dbReference type="Gene3D" id="3.30.2010.10">
    <property type="entry name" value="Metalloproteases ('zincins'), catalytic domain"/>
    <property type="match status" value="1"/>
</dbReference>
<dbReference type="GO" id="GO:0006515">
    <property type="term" value="P:protein quality control for misfolded or incompletely synthesized proteins"/>
    <property type="evidence" value="ECO:0007669"/>
    <property type="project" value="TreeGrafter"/>
</dbReference>
<keyword evidence="4 6" id="KW-0862">Zinc</keyword>
<evidence type="ECO:0000256" key="3">
    <source>
        <dbReference type="ARBA" id="ARBA00022801"/>
    </source>
</evidence>
<dbReference type="Proteomes" id="UP000215453">
    <property type="component" value="Chromosome 3"/>
</dbReference>
<accession>A0A1Y6LE00</accession>
<feature type="region of interest" description="Disordered" evidence="7">
    <location>
        <begin position="21"/>
        <end position="48"/>
    </location>
</feature>
<evidence type="ECO:0000313" key="10">
    <source>
        <dbReference type="Proteomes" id="UP000215453"/>
    </source>
</evidence>
<evidence type="ECO:0000256" key="2">
    <source>
        <dbReference type="ARBA" id="ARBA00022723"/>
    </source>
</evidence>
<feature type="compositionally biased region" description="Polar residues" evidence="7">
    <location>
        <begin position="37"/>
        <end position="48"/>
    </location>
</feature>
<dbReference type="GO" id="GO:0005743">
    <property type="term" value="C:mitochondrial inner membrane"/>
    <property type="evidence" value="ECO:0007669"/>
    <property type="project" value="TreeGrafter"/>
</dbReference>
<keyword evidence="3 6" id="KW-0378">Hydrolase</keyword>
<name>A0A1Y6LE00_ZYMTR</name>
<evidence type="ECO:0000313" key="9">
    <source>
        <dbReference type="EMBL" id="SMY22643.1"/>
    </source>
</evidence>
<proteinExistence type="inferred from homology"/>
<dbReference type="GO" id="GO:0034982">
    <property type="term" value="P:mitochondrial protein processing"/>
    <property type="evidence" value="ECO:0007669"/>
    <property type="project" value="TreeGrafter"/>
</dbReference>
<feature type="domain" description="Peptidase M48" evidence="8">
    <location>
        <begin position="141"/>
        <end position="321"/>
    </location>
</feature>
<dbReference type="PANTHER" id="PTHR22726:SF1">
    <property type="entry name" value="METALLOENDOPEPTIDASE OMA1, MITOCHONDRIAL"/>
    <property type="match status" value="1"/>
</dbReference>
<evidence type="ECO:0000256" key="6">
    <source>
        <dbReference type="RuleBase" id="RU003983"/>
    </source>
</evidence>
<dbReference type="InterPro" id="IPR001915">
    <property type="entry name" value="Peptidase_M48"/>
</dbReference>
<dbReference type="GO" id="GO:0004222">
    <property type="term" value="F:metalloendopeptidase activity"/>
    <property type="evidence" value="ECO:0007669"/>
    <property type="project" value="InterPro"/>
</dbReference>
<evidence type="ECO:0000256" key="1">
    <source>
        <dbReference type="ARBA" id="ARBA00022670"/>
    </source>
</evidence>